<dbReference type="Proteomes" id="UP000296216">
    <property type="component" value="Chromosome"/>
</dbReference>
<accession>A0A4D6GUC8</accession>
<reference evidence="1" key="3">
    <citation type="journal article" name="MicrobiologyOpen">
        <title>Whole-genome comparison between the type strain of Halobacterium salinarum (DSM 3754(T)) and the laboratory strains R1 and NRC-1.</title>
        <authorList>
            <person name="Pfeiffer F."/>
            <person name="Losensky G."/>
            <person name="Marchfelder A."/>
            <person name="Habermann B."/>
            <person name="Dyall-Smith M."/>
        </authorList>
    </citation>
    <scope>NUCLEOTIDE SEQUENCE</scope>
    <source>
        <strain evidence="1">91-R6</strain>
    </source>
</reference>
<evidence type="ECO:0000313" key="3">
    <source>
        <dbReference type="Proteomes" id="UP000296216"/>
    </source>
</evidence>
<dbReference type="EMBL" id="CP038631">
    <property type="protein sequence ID" value="QCC45470.1"/>
    <property type="molecule type" value="Genomic_DNA"/>
</dbReference>
<dbReference type="SFLD" id="SFLDG01129">
    <property type="entry name" value="C1.5:_HAD__Beta-PGM__Phosphata"/>
    <property type="match status" value="1"/>
</dbReference>
<dbReference type="Gene3D" id="1.10.150.240">
    <property type="entry name" value="Putative phosphatase, domain 2"/>
    <property type="match status" value="1"/>
</dbReference>
<reference evidence="2 4" key="2">
    <citation type="submission" date="2019-07" db="EMBL/GenBank/DDBJ databases">
        <title>Genomic Encyclopedia of Archaeal and Bacterial Type Strains, Phase II (KMG-II): from individual species to whole genera.</title>
        <authorList>
            <person name="Goeker M."/>
        </authorList>
    </citation>
    <scope>NUCLEOTIDE SEQUENCE [LARGE SCALE GENOMIC DNA]</scope>
    <source>
        <strain evidence="2 4">DSM 3754</strain>
    </source>
</reference>
<dbReference type="GeneID" id="68694414"/>
<dbReference type="Proteomes" id="UP000323075">
    <property type="component" value="Unassembled WGS sequence"/>
</dbReference>
<dbReference type="InterPro" id="IPR023214">
    <property type="entry name" value="HAD_sf"/>
</dbReference>
<dbReference type="GO" id="GO:0008967">
    <property type="term" value="F:phosphoglycolate phosphatase activity"/>
    <property type="evidence" value="ECO:0007669"/>
    <property type="project" value="TreeGrafter"/>
</dbReference>
<gene>
    <name evidence="2" type="ORF">APQ99_00244</name>
    <name evidence="1" type="ORF">HBSAL_09120</name>
</gene>
<proteinExistence type="predicted"/>
<sequence length="218" mass="23717">MAPPVDDYDVWLFDLDGTLVDTEWSYTRSVFDQVGDRLGVEFTDQHAERLWHGIGGTRDHYLRAWGIDPEAFWPAFHAVEDPMARAEATYLYEDARPLGGLDAPTGVVTHCQSFLTDPVLDHLDIADWFDVVVSCTDDTGWKPDPQPLRVALGGLDAQPDAAGVYAGDAVSDVGAAKNASLDAVHVERHSPGKRGHCVLGDHRVSSFADVFPSGDGDA</sequence>
<dbReference type="InterPro" id="IPR023198">
    <property type="entry name" value="PGP-like_dom2"/>
</dbReference>
<organism evidence="1 3">
    <name type="scientific">Halobacterium salinarum (strain ATCC 33171 / DSM 3754 / JCM 8978 / NBRC 102687 / NCIMB 764 / 91-R6)</name>
    <dbReference type="NCBI Taxonomy" id="2597657"/>
    <lineage>
        <taxon>Archaea</taxon>
        <taxon>Methanobacteriati</taxon>
        <taxon>Methanobacteriota</taxon>
        <taxon>Stenosarchaea group</taxon>
        <taxon>Halobacteria</taxon>
        <taxon>Halobacteriales</taxon>
        <taxon>Halobacteriaceae</taxon>
        <taxon>Halobacterium</taxon>
    </lineage>
</organism>
<dbReference type="InterPro" id="IPR036412">
    <property type="entry name" value="HAD-like_sf"/>
</dbReference>
<dbReference type="PANTHER" id="PTHR43434:SF1">
    <property type="entry name" value="PHOSPHOGLYCOLATE PHOSPHATASE"/>
    <property type="match status" value="1"/>
</dbReference>
<evidence type="ECO:0000313" key="1">
    <source>
        <dbReference type="EMBL" id="QCC45470.1"/>
    </source>
</evidence>
<reference evidence="1 3" key="1">
    <citation type="journal article" date="2019" name="Microbiol. Resour. Announc.">
        <title>The Genome Sequence of the Halobacterium salinarum Type Strain Is Closely Related to That of Laboratory Strains NRC-1 and R1.</title>
        <authorList>
            <person name="Pfeiffer F."/>
            <person name="Marchfelder A."/>
            <person name="Habermann B."/>
            <person name="Dyall-Smith M.L."/>
        </authorList>
    </citation>
    <scope>NUCLEOTIDE SEQUENCE [LARGE SCALE GENOMIC DNA]</scope>
    <source>
        <strain evidence="1">91-R6</strain>
        <strain evidence="3">ATCC 33171 / DSM 3754 / JCM 8978 / NBRC 102687 / NCIMB 764 / 91-R6</strain>
    </source>
</reference>
<dbReference type="AlphaFoldDB" id="A0A4D6GUC8"/>
<dbReference type="EMBL" id="VRYN01000001">
    <property type="protein sequence ID" value="TYO81734.1"/>
    <property type="molecule type" value="Genomic_DNA"/>
</dbReference>
<dbReference type="RefSeq" id="WP_010903294.1">
    <property type="nucleotide sequence ID" value="NZ_VRYN01000001.1"/>
</dbReference>
<protein>
    <submittedName>
        <fullName evidence="1">HAD superfamily hydrolase</fullName>
    </submittedName>
    <submittedName>
        <fullName evidence="2">Phosphoglycolate phosphatase</fullName>
    </submittedName>
</protein>
<dbReference type="SUPFAM" id="SSF56784">
    <property type="entry name" value="HAD-like"/>
    <property type="match status" value="1"/>
</dbReference>
<dbReference type="Gene3D" id="3.40.50.1000">
    <property type="entry name" value="HAD superfamily/HAD-like"/>
    <property type="match status" value="2"/>
</dbReference>
<dbReference type="GO" id="GO:0006281">
    <property type="term" value="P:DNA repair"/>
    <property type="evidence" value="ECO:0007669"/>
    <property type="project" value="TreeGrafter"/>
</dbReference>
<evidence type="ECO:0000313" key="2">
    <source>
        <dbReference type="EMBL" id="TYO81734.1"/>
    </source>
</evidence>
<evidence type="ECO:0000313" key="4">
    <source>
        <dbReference type="Proteomes" id="UP000323075"/>
    </source>
</evidence>
<dbReference type="PANTHER" id="PTHR43434">
    <property type="entry name" value="PHOSPHOGLYCOLATE PHOSPHATASE"/>
    <property type="match status" value="1"/>
</dbReference>
<dbReference type="InterPro" id="IPR050155">
    <property type="entry name" value="HAD-like_hydrolase_sf"/>
</dbReference>
<dbReference type="SFLD" id="SFLDS00003">
    <property type="entry name" value="Haloacid_Dehalogenase"/>
    <property type="match status" value="1"/>
</dbReference>
<name>A0A4D6GUC8_HALS9</name>
<dbReference type="InterPro" id="IPR041492">
    <property type="entry name" value="HAD_2"/>
</dbReference>
<dbReference type="Pfam" id="PF13419">
    <property type="entry name" value="HAD_2"/>
    <property type="match status" value="1"/>
</dbReference>
<keyword evidence="1" id="KW-0378">Hydrolase</keyword>